<dbReference type="AlphaFoldDB" id="A0A3N0Z6Y5"/>
<reference evidence="8 9" key="1">
    <citation type="submission" date="2018-10" db="EMBL/GenBank/DDBJ databases">
        <title>Genome assembly for a Yunnan-Guizhou Plateau 3E fish, Anabarilius grahami (Regan), and its evolutionary and genetic applications.</title>
        <authorList>
            <person name="Jiang W."/>
        </authorList>
    </citation>
    <scope>NUCLEOTIDE SEQUENCE [LARGE SCALE GENOMIC DNA]</scope>
    <source>
        <strain evidence="8">AG-KIZ</strain>
        <tissue evidence="8">Muscle</tissue>
    </source>
</reference>
<evidence type="ECO:0000256" key="1">
    <source>
        <dbReference type="ARBA" id="ARBA00004123"/>
    </source>
</evidence>
<dbReference type="FunFam" id="3.30.70.330:FF:000132">
    <property type="entry name" value="Small nuclear ribonucleoprotein U11/U12 subunit 35"/>
    <property type="match status" value="1"/>
</dbReference>
<feature type="compositionally biased region" description="Basic and acidic residues" evidence="6">
    <location>
        <begin position="185"/>
        <end position="201"/>
    </location>
</feature>
<dbReference type="Gene3D" id="3.30.70.330">
    <property type="match status" value="1"/>
</dbReference>
<evidence type="ECO:0000256" key="4">
    <source>
        <dbReference type="ARBA" id="ARBA00031739"/>
    </source>
</evidence>
<dbReference type="SMART" id="SM00360">
    <property type="entry name" value="RRM"/>
    <property type="match status" value="1"/>
</dbReference>
<keyword evidence="5" id="KW-0694">RNA-binding</keyword>
<dbReference type="EMBL" id="RJVU01007007">
    <property type="protein sequence ID" value="ROL54024.1"/>
    <property type="molecule type" value="Genomic_DNA"/>
</dbReference>
<dbReference type="CDD" id="cd12237">
    <property type="entry name" value="RRM_snRNP35"/>
    <property type="match status" value="1"/>
</dbReference>
<dbReference type="GO" id="GO:0005689">
    <property type="term" value="C:U12-type spliceosomal complex"/>
    <property type="evidence" value="ECO:0007669"/>
    <property type="project" value="TreeGrafter"/>
</dbReference>
<dbReference type="InterPro" id="IPR051183">
    <property type="entry name" value="U1_U11-U12_snRNP_70-35kDa"/>
</dbReference>
<feature type="compositionally biased region" description="Polar residues" evidence="6">
    <location>
        <begin position="1"/>
        <end position="26"/>
    </location>
</feature>
<dbReference type="Pfam" id="PF00076">
    <property type="entry name" value="RRM_1"/>
    <property type="match status" value="1"/>
</dbReference>
<evidence type="ECO:0000256" key="6">
    <source>
        <dbReference type="SAM" id="MobiDB-lite"/>
    </source>
</evidence>
<dbReference type="SUPFAM" id="SSF54928">
    <property type="entry name" value="RNA-binding domain, RBD"/>
    <property type="match status" value="1"/>
</dbReference>
<dbReference type="GO" id="GO:0071011">
    <property type="term" value="C:precatalytic spliceosome"/>
    <property type="evidence" value="ECO:0007669"/>
    <property type="project" value="TreeGrafter"/>
</dbReference>
<dbReference type="GO" id="GO:0003729">
    <property type="term" value="F:mRNA binding"/>
    <property type="evidence" value="ECO:0007669"/>
    <property type="project" value="TreeGrafter"/>
</dbReference>
<feature type="domain" description="RRM" evidence="7">
    <location>
        <begin position="90"/>
        <end position="168"/>
    </location>
</feature>
<evidence type="ECO:0000313" key="9">
    <source>
        <dbReference type="Proteomes" id="UP000281406"/>
    </source>
</evidence>
<dbReference type="InterPro" id="IPR000504">
    <property type="entry name" value="RRM_dom"/>
</dbReference>
<organism evidence="8 9">
    <name type="scientific">Anabarilius grahami</name>
    <name type="common">Kanglang fish</name>
    <name type="synonym">Barilius grahami</name>
    <dbReference type="NCBI Taxonomy" id="495550"/>
    <lineage>
        <taxon>Eukaryota</taxon>
        <taxon>Metazoa</taxon>
        <taxon>Chordata</taxon>
        <taxon>Craniata</taxon>
        <taxon>Vertebrata</taxon>
        <taxon>Euteleostomi</taxon>
        <taxon>Actinopterygii</taxon>
        <taxon>Neopterygii</taxon>
        <taxon>Teleostei</taxon>
        <taxon>Ostariophysi</taxon>
        <taxon>Cypriniformes</taxon>
        <taxon>Xenocyprididae</taxon>
        <taxon>Xenocypridinae</taxon>
        <taxon>Xenocypridinae incertae sedis</taxon>
        <taxon>Anabarilius</taxon>
    </lineage>
</organism>
<feature type="region of interest" description="Disordered" evidence="6">
    <location>
        <begin position="1"/>
        <end position="34"/>
    </location>
</feature>
<evidence type="ECO:0000259" key="7">
    <source>
        <dbReference type="PROSITE" id="PS50102"/>
    </source>
</evidence>
<comment type="subcellular location">
    <subcellularLocation>
        <location evidence="1">Nucleus</location>
    </subcellularLocation>
</comment>
<dbReference type="PANTHER" id="PTHR13952">
    <property type="entry name" value="U1 SMALL NUCLEAR RIBONUCLEOPROTEIN 70 KD"/>
    <property type="match status" value="1"/>
</dbReference>
<evidence type="ECO:0000313" key="8">
    <source>
        <dbReference type="EMBL" id="ROL54024.1"/>
    </source>
</evidence>
<name>A0A3N0Z6Y5_ANAGA</name>
<feature type="compositionally biased region" description="Basic and acidic residues" evidence="6">
    <location>
        <begin position="216"/>
        <end position="266"/>
    </location>
</feature>
<dbReference type="GO" id="GO:0017069">
    <property type="term" value="F:snRNA binding"/>
    <property type="evidence" value="ECO:0007669"/>
    <property type="project" value="TreeGrafter"/>
</dbReference>
<feature type="compositionally biased region" description="Basic and acidic residues" evidence="6">
    <location>
        <begin position="273"/>
        <end position="295"/>
    </location>
</feature>
<proteinExistence type="predicted"/>
<accession>A0A3N0Z6Y5</accession>
<evidence type="ECO:0000256" key="3">
    <source>
        <dbReference type="ARBA" id="ARBA00023242"/>
    </source>
</evidence>
<evidence type="ECO:0000256" key="5">
    <source>
        <dbReference type="PROSITE-ProRule" id="PRU00176"/>
    </source>
</evidence>
<feature type="compositionally biased region" description="Polar residues" evidence="6">
    <location>
        <begin position="206"/>
        <end position="215"/>
    </location>
</feature>
<keyword evidence="9" id="KW-1185">Reference proteome</keyword>
<keyword evidence="8" id="KW-0687">Ribonucleoprotein</keyword>
<dbReference type="PROSITE" id="PS50102">
    <property type="entry name" value="RRM"/>
    <property type="match status" value="1"/>
</dbReference>
<comment type="caution">
    <text evidence="8">The sequence shown here is derived from an EMBL/GenBank/DDBJ whole genome shotgun (WGS) entry which is preliminary data.</text>
</comment>
<dbReference type="Proteomes" id="UP000281406">
    <property type="component" value="Unassembled WGS sequence"/>
</dbReference>
<evidence type="ECO:0000256" key="2">
    <source>
        <dbReference type="ARBA" id="ARBA00021080"/>
    </source>
</evidence>
<gene>
    <name evidence="8" type="ORF">DPX16_10447</name>
</gene>
<dbReference type="InterPro" id="IPR012677">
    <property type="entry name" value="Nucleotide-bd_a/b_plait_sf"/>
</dbReference>
<feature type="region of interest" description="Disordered" evidence="6">
    <location>
        <begin position="175"/>
        <end position="295"/>
    </location>
</feature>
<dbReference type="InterPro" id="IPR035979">
    <property type="entry name" value="RBD_domain_sf"/>
</dbReference>
<protein>
    <recommendedName>
        <fullName evidence="2">U11/U12 small nuclear ribonucleoprotein 35 kDa protein</fullName>
    </recommendedName>
    <alternativeName>
        <fullName evidence="4">U1 snRNP-binding protein homolog</fullName>
    </alternativeName>
</protein>
<keyword evidence="3" id="KW-0539">Nucleus</keyword>
<dbReference type="InterPro" id="IPR034146">
    <property type="entry name" value="snRNP35_RRM"/>
</dbReference>
<dbReference type="OrthoDB" id="6159137at2759"/>
<dbReference type="PANTHER" id="PTHR13952:SF6">
    <property type="entry name" value="U11_U12 SMALL NUCLEAR RIBONUCLEOPROTEIN 35 KDA PROTEIN"/>
    <property type="match status" value="1"/>
</dbReference>
<dbReference type="GO" id="GO:0000398">
    <property type="term" value="P:mRNA splicing, via spliceosome"/>
    <property type="evidence" value="ECO:0007669"/>
    <property type="project" value="TreeGrafter"/>
</dbReference>
<sequence length="295" mass="35187">MGIRQTMSYPVTSATRTRPVEQNSRSFHTESFRRRTSKMMSEWSPVAKVYDPLKAGSIDGTDEEPHDRAVWRGMLARYKPNKGVTGDPHLTLFVARLNPQTSEDKLQEVFSKFGDIRRVRLVRDIVTGFSKRYAFVEYKEERSVKRAWRDANKLVVDQYELFVDFEQERTLQGWVPRRLGGGQGGKKESGQLRFGGRDRPFRKPINLTSMMPQNRSADRWDASSGREERQRDQEQDREHGRWRERKNDWDRGSDRNDRGYYKEKRDSKHHRDRSREKDSNRKEDRRHRDSYRDRE</sequence>